<dbReference type="SUPFAM" id="SSF53756">
    <property type="entry name" value="UDP-Glycosyltransferase/glycogen phosphorylase"/>
    <property type="match status" value="1"/>
</dbReference>
<keyword evidence="3" id="KW-1185">Reference proteome</keyword>
<reference evidence="3" key="1">
    <citation type="journal article" date="2019" name="Int. J. Syst. Evol. Microbiol.">
        <title>The Global Catalogue of Microorganisms (GCM) 10K type strain sequencing project: providing services to taxonomists for standard genome sequencing and annotation.</title>
        <authorList>
            <consortium name="The Broad Institute Genomics Platform"/>
            <consortium name="The Broad Institute Genome Sequencing Center for Infectious Disease"/>
            <person name="Wu L."/>
            <person name="Ma J."/>
        </authorList>
    </citation>
    <scope>NUCLEOTIDE SEQUENCE [LARGE SCALE GENOMIC DNA]</scope>
    <source>
        <strain evidence="3">JCM 17458</strain>
    </source>
</reference>
<name>A0ABP8EHD0_9MICO</name>
<feature type="domain" description="Spore protein YkvP/CgeB glycosyl transferase-like" evidence="1">
    <location>
        <begin position="223"/>
        <end position="350"/>
    </location>
</feature>
<dbReference type="Pfam" id="PF13524">
    <property type="entry name" value="Glyco_trans_1_2"/>
    <property type="match status" value="1"/>
</dbReference>
<evidence type="ECO:0000313" key="2">
    <source>
        <dbReference type="EMBL" id="GAA4283372.1"/>
    </source>
</evidence>
<dbReference type="Gene3D" id="3.40.50.2000">
    <property type="entry name" value="Glycogen Phosphorylase B"/>
    <property type="match status" value="1"/>
</dbReference>
<dbReference type="InterPro" id="IPR055259">
    <property type="entry name" value="YkvP/CgeB_Glyco_trans-like"/>
</dbReference>
<comment type="caution">
    <text evidence="2">The sequence shown here is derived from an EMBL/GenBank/DDBJ whole genome shotgun (WGS) entry which is preliminary data.</text>
</comment>
<dbReference type="RefSeq" id="WP_236865418.1">
    <property type="nucleotide sequence ID" value="NZ_BAABAZ010000004.1"/>
</dbReference>
<dbReference type="Pfam" id="PF13641">
    <property type="entry name" value="Glyco_tranf_2_3"/>
    <property type="match status" value="1"/>
</dbReference>
<sequence length="588" mass="66891">MSANNDVELPLEQRYPEYQPRERRPVFSTIRVGTILDEFSHRAFAYEWDIVPLTREGWHSQLDEVGFVFIESAWNGNAGQWQYQLTGASGVKPDFTALMEECRKRGIPTVFWNKEDPPHFNDFLGAARLFDFVFTSDSRLLERYREELGHDNIGVLSFAAQPAIHNPERLQHGHQSRDVAFAGMYFAHKFPERREQMEWLLGAAADVTPRMEHGLEIFSRQLGGDERYQFPGELSDHVVGSLRYSHMLTAYKAYKTFLNVNSVIDSPSMCARRVFEITASGTPVVTAPSAGTAGFFPPDEVFQPHTREEARDLLRGIVRSPELRDRTVHKAQRRIWREHTYTHRAMTVMDAAGIDHPTPFSKSISVLVSTNRPHQVQDVLESVAKQSHENTELVLLTHGFELSPAELRAQAEGWGIRSLVLLSADSSVLLGECLNRAVRAAGGDILTKMDDDDMYGAHYLTDQAAALRYSGAEMVGKQAHYLHLRGREMVMLRFPEREHKFTDLVMGPTMMAPRDVFYDLGFADVQRGEDTDLQRRLVRSGGAIYSADRFNFVQVRGDHEHTWQVDDAVLIANSDVHTFGFAPDHYFF</sequence>
<dbReference type="CDD" id="cd00761">
    <property type="entry name" value="Glyco_tranf_GTA_type"/>
    <property type="match status" value="1"/>
</dbReference>
<dbReference type="Gene3D" id="3.90.550.10">
    <property type="entry name" value="Spore Coat Polysaccharide Biosynthesis Protein SpsA, Chain A"/>
    <property type="match status" value="1"/>
</dbReference>
<gene>
    <name evidence="2" type="ORF">GCM10022261_09030</name>
</gene>
<protein>
    <submittedName>
        <fullName evidence="2">Glycosyltransferase</fullName>
    </submittedName>
</protein>
<evidence type="ECO:0000259" key="1">
    <source>
        <dbReference type="Pfam" id="PF13524"/>
    </source>
</evidence>
<dbReference type="Proteomes" id="UP001501586">
    <property type="component" value="Unassembled WGS sequence"/>
</dbReference>
<organism evidence="2 3">
    <name type="scientific">Brevibacterium daeguense</name>
    <dbReference type="NCBI Taxonomy" id="909936"/>
    <lineage>
        <taxon>Bacteria</taxon>
        <taxon>Bacillati</taxon>
        <taxon>Actinomycetota</taxon>
        <taxon>Actinomycetes</taxon>
        <taxon>Micrococcales</taxon>
        <taxon>Brevibacteriaceae</taxon>
        <taxon>Brevibacterium</taxon>
    </lineage>
</organism>
<dbReference type="EMBL" id="BAABAZ010000004">
    <property type="protein sequence ID" value="GAA4283372.1"/>
    <property type="molecule type" value="Genomic_DNA"/>
</dbReference>
<accession>A0ABP8EHD0</accession>
<dbReference type="SUPFAM" id="SSF53448">
    <property type="entry name" value="Nucleotide-diphospho-sugar transferases"/>
    <property type="match status" value="1"/>
</dbReference>
<dbReference type="InterPro" id="IPR029044">
    <property type="entry name" value="Nucleotide-diphossugar_trans"/>
</dbReference>
<proteinExistence type="predicted"/>
<evidence type="ECO:0000313" key="3">
    <source>
        <dbReference type="Proteomes" id="UP001501586"/>
    </source>
</evidence>